<accession>A0A484S908</accession>
<reference evidence="2" key="1">
    <citation type="submission" date="2019-03" db="EMBL/GenBank/DDBJ databases">
        <authorList>
            <person name="Danneels B."/>
        </authorList>
    </citation>
    <scope>NUCLEOTIDE SEQUENCE</scope>
</reference>
<dbReference type="EMBL" id="CAADID010000003">
    <property type="protein sequence ID" value="VFR58127.1"/>
    <property type="molecule type" value="Genomic_DNA"/>
</dbReference>
<evidence type="ECO:0000313" key="2">
    <source>
        <dbReference type="EMBL" id="VFR58127.1"/>
    </source>
</evidence>
<proteinExistence type="predicted"/>
<protein>
    <submittedName>
        <fullName evidence="2">Uncharacterized protein</fullName>
    </submittedName>
</protein>
<gene>
    <name evidence="2" type="ORF">ANT3_1650</name>
</gene>
<evidence type="ECO:0000256" key="1">
    <source>
        <dbReference type="SAM" id="MobiDB-lite"/>
    </source>
</evidence>
<name>A0A484S908_9ZZZZ</name>
<sequence>MAGWRGYAAAAAGAAMLAGGATWAAKGWRLGERIALLERDQERGRANANAVALGRLTIDLQTISEAARRAAADASALPGRIGIISRALKDAIPLPAGCRPDDLRVRSLTDAVRAANDTAAGQPTGSAVPGASRPAAAP</sequence>
<dbReference type="AlphaFoldDB" id="A0A484S908"/>
<feature type="region of interest" description="Disordered" evidence="1">
    <location>
        <begin position="114"/>
        <end position="138"/>
    </location>
</feature>
<organism evidence="2">
    <name type="scientific">plant metagenome</name>
    <dbReference type="NCBI Taxonomy" id="1297885"/>
    <lineage>
        <taxon>unclassified sequences</taxon>
        <taxon>metagenomes</taxon>
        <taxon>organismal metagenomes</taxon>
    </lineage>
</organism>